<feature type="domain" description="DUF4873" evidence="1">
    <location>
        <begin position="3"/>
        <end position="93"/>
    </location>
</feature>
<dbReference type="Pfam" id="PF16170">
    <property type="entry name" value="DUF4873"/>
    <property type="match status" value="1"/>
</dbReference>
<dbReference type="Proteomes" id="UP001164693">
    <property type="component" value="Chromosome"/>
</dbReference>
<dbReference type="EMBL" id="CP097463">
    <property type="protein sequence ID" value="WAX58907.1"/>
    <property type="molecule type" value="Genomic_DNA"/>
</dbReference>
<dbReference type="RefSeq" id="WP_269445448.1">
    <property type="nucleotide sequence ID" value="NZ_CP097463.1"/>
</dbReference>
<gene>
    <name evidence="2" type="ORF">M6B22_09125</name>
</gene>
<proteinExistence type="predicted"/>
<keyword evidence="3" id="KW-1185">Reference proteome</keyword>
<evidence type="ECO:0000259" key="1">
    <source>
        <dbReference type="Pfam" id="PF16170"/>
    </source>
</evidence>
<sequence>MDEDGYTGPAELISEGRSVAAQVRLAGHFDPISGRYSWYGRVSASPEVSELVATGRRPVLLRTPQGEAETRLSDVDPWGRPRVDGFGAAPFAVTTTVPGEGG</sequence>
<evidence type="ECO:0000313" key="2">
    <source>
        <dbReference type="EMBL" id="WAX58907.1"/>
    </source>
</evidence>
<evidence type="ECO:0000313" key="3">
    <source>
        <dbReference type="Proteomes" id="UP001164693"/>
    </source>
</evidence>
<protein>
    <submittedName>
        <fullName evidence="2">DUF4873 domain-containing protein</fullName>
    </submittedName>
</protein>
<accession>A0ABY7K5W0</accession>
<organism evidence="2 3">
    <name type="scientific">Jatrophihabitans cynanchi</name>
    <dbReference type="NCBI Taxonomy" id="2944128"/>
    <lineage>
        <taxon>Bacteria</taxon>
        <taxon>Bacillati</taxon>
        <taxon>Actinomycetota</taxon>
        <taxon>Actinomycetes</taxon>
        <taxon>Jatrophihabitantales</taxon>
        <taxon>Jatrophihabitantaceae</taxon>
        <taxon>Jatrophihabitans</taxon>
    </lineage>
</organism>
<name>A0ABY7K5W0_9ACTN</name>
<dbReference type="InterPro" id="IPR032371">
    <property type="entry name" value="DUF4873"/>
</dbReference>
<reference evidence="2" key="1">
    <citation type="submission" date="2022-05" db="EMBL/GenBank/DDBJ databases">
        <title>Jatrophihabitans sp. SB3-54 whole genome sequence.</title>
        <authorList>
            <person name="Suh M.K."/>
            <person name="Eom M.K."/>
            <person name="Kim J.S."/>
            <person name="Kim H.S."/>
            <person name="Do H.E."/>
            <person name="Shin Y.K."/>
            <person name="Lee J.-S."/>
        </authorList>
    </citation>
    <scope>NUCLEOTIDE SEQUENCE</scope>
    <source>
        <strain evidence="2">SB3-54</strain>
    </source>
</reference>